<dbReference type="Proteomes" id="UP001362999">
    <property type="component" value="Unassembled WGS sequence"/>
</dbReference>
<reference evidence="1 2" key="1">
    <citation type="journal article" date="2024" name="J Genomics">
        <title>Draft genome sequencing and assembly of Favolaschia claudopus CIRM-BRFM 2984 isolated from oak limbs.</title>
        <authorList>
            <person name="Navarro D."/>
            <person name="Drula E."/>
            <person name="Chaduli D."/>
            <person name="Cazenave R."/>
            <person name="Ahrendt S."/>
            <person name="Wang J."/>
            <person name="Lipzen A."/>
            <person name="Daum C."/>
            <person name="Barry K."/>
            <person name="Grigoriev I.V."/>
            <person name="Favel A."/>
            <person name="Rosso M.N."/>
            <person name="Martin F."/>
        </authorList>
    </citation>
    <scope>NUCLEOTIDE SEQUENCE [LARGE SCALE GENOMIC DNA]</scope>
    <source>
        <strain evidence="1 2">CIRM-BRFM 2984</strain>
    </source>
</reference>
<name>A0AAW0CAC7_9AGAR</name>
<evidence type="ECO:0000313" key="1">
    <source>
        <dbReference type="EMBL" id="KAK7036269.1"/>
    </source>
</evidence>
<protein>
    <recommendedName>
        <fullName evidence="3">F-box domain-containing protein</fullName>
    </recommendedName>
</protein>
<accession>A0AAW0CAC7</accession>
<gene>
    <name evidence="1" type="ORF">R3P38DRAFT_2911190</name>
</gene>
<evidence type="ECO:0000313" key="2">
    <source>
        <dbReference type="Proteomes" id="UP001362999"/>
    </source>
</evidence>
<comment type="caution">
    <text evidence="1">The sequence shown here is derived from an EMBL/GenBank/DDBJ whole genome shotgun (WGS) entry which is preliminary data.</text>
</comment>
<dbReference type="EMBL" id="JAWWNJ010000019">
    <property type="protein sequence ID" value="KAK7036269.1"/>
    <property type="molecule type" value="Genomic_DNA"/>
</dbReference>
<keyword evidence="2" id="KW-1185">Reference proteome</keyword>
<dbReference type="AlphaFoldDB" id="A0AAW0CAC7"/>
<evidence type="ECO:0008006" key="3">
    <source>
        <dbReference type="Google" id="ProtNLM"/>
    </source>
</evidence>
<sequence length="383" mass="43602">MEQSSPLDIQELLDHCIGLLADSPPDLLACCLVARSWVQMAQSHLFRAPHITNLKFEKDEVALKFFLTLVASPHLIRHVRELDLDCSNGTNPSDKYRAISSIVFTHLETVVLMVDEQPREDTEETITRLMGLPTLRRLGYTHRHFNSPISNSAYLLNHCSPSIRHLEVFLTIERGDSLNFVHDVVPHICIQSLRLNGRVDPLDNPRTLSLDKMLRPFNFSELKALNLDGVLRFHEDKIPKSQIKILNIDSGWPERHSTPTELGAFTGLWYLHLSVQGEDPRTSVIPTLHSLTCSIHTIVISALSSPYPPLSGFVLEQMAVDYYTLIQHPMRPRTASQRRKTAFQPEIGNFFPKLVARNLFRTVWCSGHSQAISARWREVVDQL</sequence>
<feature type="non-terminal residue" evidence="1">
    <location>
        <position position="1"/>
    </location>
</feature>
<organism evidence="1 2">
    <name type="scientific">Favolaschia claudopus</name>
    <dbReference type="NCBI Taxonomy" id="2862362"/>
    <lineage>
        <taxon>Eukaryota</taxon>
        <taxon>Fungi</taxon>
        <taxon>Dikarya</taxon>
        <taxon>Basidiomycota</taxon>
        <taxon>Agaricomycotina</taxon>
        <taxon>Agaricomycetes</taxon>
        <taxon>Agaricomycetidae</taxon>
        <taxon>Agaricales</taxon>
        <taxon>Marasmiineae</taxon>
        <taxon>Mycenaceae</taxon>
        <taxon>Favolaschia</taxon>
    </lineage>
</organism>
<proteinExistence type="predicted"/>